<proteinExistence type="predicted"/>
<evidence type="ECO:0000313" key="2">
    <source>
        <dbReference type="Proteomes" id="UP000292927"/>
    </source>
</evidence>
<gene>
    <name evidence="1" type="ORF">EV209_1528</name>
</gene>
<name>A0A4Q7PL76_9FIRM</name>
<dbReference type="Proteomes" id="UP000292927">
    <property type="component" value="Unassembled WGS sequence"/>
</dbReference>
<keyword evidence="2" id="KW-1185">Reference proteome</keyword>
<dbReference type="OrthoDB" id="9991423at2"/>
<dbReference type="AlphaFoldDB" id="A0A4Q7PL76"/>
<organism evidence="1 2">
    <name type="scientific">Cuneatibacter caecimuris</name>
    <dbReference type="NCBI Taxonomy" id="1796618"/>
    <lineage>
        <taxon>Bacteria</taxon>
        <taxon>Bacillati</taxon>
        <taxon>Bacillota</taxon>
        <taxon>Clostridia</taxon>
        <taxon>Lachnospirales</taxon>
        <taxon>Lachnospiraceae</taxon>
        <taxon>Cuneatibacter</taxon>
    </lineage>
</organism>
<accession>A0A4Q7PL76</accession>
<dbReference type="EMBL" id="SGXF01000002">
    <property type="protein sequence ID" value="RZT01087.1"/>
    <property type="molecule type" value="Genomic_DNA"/>
</dbReference>
<protein>
    <submittedName>
        <fullName evidence="1">Uncharacterized protein</fullName>
    </submittedName>
</protein>
<sequence>MSADNGIYILRTRDQYRVAEERAIDRIFYDPEGLELAGGTLNPAVAVEVWGNSRAVRDGDAALEIAVRMLERLPGCEYGIRVFDYPKEWGEICRDAAEGK</sequence>
<dbReference type="RefSeq" id="WP_130434667.1">
    <property type="nucleotide sequence ID" value="NZ_SGXF01000002.1"/>
</dbReference>
<reference evidence="1 2" key="1">
    <citation type="submission" date="2019-02" db="EMBL/GenBank/DDBJ databases">
        <title>Genomic Encyclopedia of Type Strains, Phase IV (KMG-IV): sequencing the most valuable type-strain genomes for metagenomic binning, comparative biology and taxonomic classification.</title>
        <authorList>
            <person name="Goeker M."/>
        </authorList>
    </citation>
    <scope>NUCLEOTIDE SEQUENCE [LARGE SCALE GENOMIC DNA]</scope>
    <source>
        <strain evidence="1 2">DSM 29486</strain>
    </source>
</reference>
<comment type="caution">
    <text evidence="1">The sequence shown here is derived from an EMBL/GenBank/DDBJ whole genome shotgun (WGS) entry which is preliminary data.</text>
</comment>
<evidence type="ECO:0000313" key="1">
    <source>
        <dbReference type="EMBL" id="RZT01087.1"/>
    </source>
</evidence>